<organism evidence="2">
    <name type="scientific">Eutreptiella gymnastica</name>
    <dbReference type="NCBI Taxonomy" id="73025"/>
    <lineage>
        <taxon>Eukaryota</taxon>
        <taxon>Discoba</taxon>
        <taxon>Euglenozoa</taxon>
        <taxon>Euglenida</taxon>
        <taxon>Spirocuta</taxon>
        <taxon>Euglenophyceae</taxon>
        <taxon>Eutreptiales</taxon>
        <taxon>Eutreptiaceae</taxon>
        <taxon>Eutreptiella</taxon>
    </lineage>
</organism>
<name>A0A7S1JDJ5_9EUGL</name>
<proteinExistence type="predicted"/>
<dbReference type="EMBL" id="HBGA01139570">
    <property type="protein sequence ID" value="CAD9040131.1"/>
    <property type="molecule type" value="Transcribed_RNA"/>
</dbReference>
<accession>A0A7S1JDJ5</accession>
<protein>
    <submittedName>
        <fullName evidence="2">Uncharacterized protein</fullName>
    </submittedName>
</protein>
<dbReference type="AlphaFoldDB" id="A0A7S1JDJ5"/>
<gene>
    <name evidence="2" type="ORF">EGYM00392_LOCUS51297</name>
</gene>
<sequence length="142" mass="15443">MAMDGPRGLNTVRGLEAQADGSSMLHSIHAVPFEMNPNLNLDPDPSTNPTQAGPQCTETPQSSGLLTKYLRDIVGASALVNPKFEHKVSTLLRPVVEHQGNRPPEDYTIKPFNWSNPHQRMAFSGIALAAEGTMKKEKDPNA</sequence>
<feature type="region of interest" description="Disordered" evidence="1">
    <location>
        <begin position="35"/>
        <end position="62"/>
    </location>
</feature>
<evidence type="ECO:0000256" key="1">
    <source>
        <dbReference type="SAM" id="MobiDB-lite"/>
    </source>
</evidence>
<reference evidence="2" key="1">
    <citation type="submission" date="2021-01" db="EMBL/GenBank/DDBJ databases">
        <authorList>
            <person name="Corre E."/>
            <person name="Pelletier E."/>
            <person name="Niang G."/>
            <person name="Scheremetjew M."/>
            <person name="Finn R."/>
            <person name="Kale V."/>
            <person name="Holt S."/>
            <person name="Cochrane G."/>
            <person name="Meng A."/>
            <person name="Brown T."/>
            <person name="Cohen L."/>
        </authorList>
    </citation>
    <scope>NUCLEOTIDE SEQUENCE</scope>
    <source>
        <strain evidence="2">NIES-381</strain>
    </source>
</reference>
<evidence type="ECO:0000313" key="2">
    <source>
        <dbReference type="EMBL" id="CAD9040131.1"/>
    </source>
</evidence>
<feature type="compositionally biased region" description="Polar residues" evidence="1">
    <location>
        <begin position="45"/>
        <end position="62"/>
    </location>
</feature>